<dbReference type="SUPFAM" id="SSF51735">
    <property type="entry name" value="NAD(P)-binding Rossmann-fold domains"/>
    <property type="match status" value="1"/>
</dbReference>
<dbReference type="InterPro" id="IPR051609">
    <property type="entry name" value="NmrA/Isoflavone_reductase-like"/>
</dbReference>
<dbReference type="Gene3D" id="3.40.50.720">
    <property type="entry name" value="NAD(P)-binding Rossmann-like Domain"/>
    <property type="match status" value="1"/>
</dbReference>
<feature type="domain" description="NAD(P)-binding" evidence="4">
    <location>
        <begin position="9"/>
        <end position="148"/>
    </location>
</feature>
<dbReference type="PANTHER" id="PTHR47706">
    <property type="entry name" value="NMRA-LIKE FAMILY PROTEIN"/>
    <property type="match status" value="1"/>
</dbReference>
<comment type="similarity">
    <text evidence="1">Belongs to the NmrA-type oxidoreductase family. Isoflavone reductase subfamily.</text>
</comment>
<dbReference type="Proteomes" id="UP000023758">
    <property type="component" value="Unassembled WGS sequence"/>
</dbReference>
<dbReference type="EMBL" id="KK207763">
    <property type="protein sequence ID" value="EZF55055.1"/>
    <property type="molecule type" value="Genomic_DNA"/>
</dbReference>
<name>A0A022W9G0_TRIRU</name>
<organism evidence="5">
    <name type="scientific">Trichophyton rubrum CBS 288.86</name>
    <dbReference type="NCBI Taxonomy" id="1215330"/>
    <lineage>
        <taxon>Eukaryota</taxon>
        <taxon>Fungi</taxon>
        <taxon>Dikarya</taxon>
        <taxon>Ascomycota</taxon>
        <taxon>Pezizomycotina</taxon>
        <taxon>Eurotiomycetes</taxon>
        <taxon>Eurotiomycetidae</taxon>
        <taxon>Onygenales</taxon>
        <taxon>Arthrodermataceae</taxon>
        <taxon>Trichophyton</taxon>
    </lineage>
</organism>
<dbReference type="InterPro" id="IPR016040">
    <property type="entry name" value="NAD(P)-bd_dom"/>
</dbReference>
<gene>
    <name evidence="5" type="ORF">H103_02301</name>
</gene>
<sequence>MTIAIAGMGPVGETIVDTLLEIPEYQKQIVILTRKKEARDSLSRVEQVEVDYNDVSSLAASLEKHNIDTVICTIGMISPEAGQSQVNLIQAAEKSSVTKRFIPSEYSFVQSEEILHITPGVNLYIAANNALKETKLKYTRIFPGYFMDYWGMPNVRTRLKPLAYAVDIPNRRAIIPGDGNNIITFTYSYDMAKFIAKLLGTEEWPEFAYMGGDDLTFNELVKMGEEISGTKFEVSYDPLEKVKNNESTPLPQSDKVVYPPEIVSWVVSYMSQVAIIDGFKLPKDKRINNMFPDVKPVNMREFLTNAWKA</sequence>
<dbReference type="PANTHER" id="PTHR47706:SF4">
    <property type="entry name" value="NMRA-LIKE DOMAIN-CONTAINING PROTEIN"/>
    <property type="match status" value="1"/>
</dbReference>
<dbReference type="OrthoDB" id="10000533at2759"/>
<dbReference type="HOGENOM" id="CLU_044876_0_0_1"/>
<dbReference type="Gene3D" id="3.90.25.10">
    <property type="entry name" value="UDP-galactose 4-epimerase, domain 1"/>
    <property type="match status" value="1"/>
</dbReference>
<dbReference type="AlphaFoldDB" id="A0A022W9G0"/>
<evidence type="ECO:0000256" key="3">
    <source>
        <dbReference type="ARBA" id="ARBA00023002"/>
    </source>
</evidence>
<proteinExistence type="inferred from homology"/>
<evidence type="ECO:0000259" key="4">
    <source>
        <dbReference type="Pfam" id="PF13460"/>
    </source>
</evidence>
<evidence type="ECO:0000256" key="1">
    <source>
        <dbReference type="ARBA" id="ARBA00005725"/>
    </source>
</evidence>
<accession>A0A022W9G0</accession>
<keyword evidence="2" id="KW-0521">NADP</keyword>
<dbReference type="Pfam" id="PF13460">
    <property type="entry name" value="NAD_binding_10"/>
    <property type="match status" value="1"/>
</dbReference>
<evidence type="ECO:0000313" key="5">
    <source>
        <dbReference type="EMBL" id="EZF55055.1"/>
    </source>
</evidence>
<protein>
    <recommendedName>
        <fullName evidence="4">NAD(P)-binding domain-containing protein</fullName>
    </recommendedName>
</protein>
<keyword evidence="3" id="KW-0560">Oxidoreductase</keyword>
<dbReference type="GO" id="GO:0016491">
    <property type="term" value="F:oxidoreductase activity"/>
    <property type="evidence" value="ECO:0007669"/>
    <property type="project" value="UniProtKB-KW"/>
</dbReference>
<reference evidence="5" key="1">
    <citation type="submission" date="2014-02" db="EMBL/GenBank/DDBJ databases">
        <title>The Genome Sequence of Trichophyton rubrum (morphotype fischeri) CBS 288.86.</title>
        <authorList>
            <consortium name="The Broad Institute Genomics Platform"/>
            <person name="Cuomo C.A."/>
            <person name="White T.C."/>
            <person name="Graser Y."/>
            <person name="Martinez-Rossi N."/>
            <person name="Heitman J."/>
            <person name="Young S.K."/>
            <person name="Zeng Q."/>
            <person name="Gargeya S."/>
            <person name="Abouelleil A."/>
            <person name="Alvarado L."/>
            <person name="Chapman S.B."/>
            <person name="Gainer-Dewar J."/>
            <person name="Goldberg J."/>
            <person name="Griggs A."/>
            <person name="Gujja S."/>
            <person name="Hansen M."/>
            <person name="Howarth C."/>
            <person name="Imamovic A."/>
            <person name="Larimer J."/>
            <person name="Martinez D."/>
            <person name="Murphy C."/>
            <person name="Pearson M.D."/>
            <person name="Persinoti G."/>
            <person name="Poon T."/>
            <person name="Priest M."/>
            <person name="Roberts A.D."/>
            <person name="Saif S."/>
            <person name="Shea T.D."/>
            <person name="Sykes S.N."/>
            <person name="Wortman J."/>
            <person name="Nusbaum C."/>
            <person name="Birren B."/>
        </authorList>
    </citation>
    <scope>NUCLEOTIDE SEQUENCE [LARGE SCALE GENOMIC DNA]</scope>
    <source>
        <strain evidence="5">CBS 288.86</strain>
    </source>
</reference>
<evidence type="ECO:0000256" key="2">
    <source>
        <dbReference type="ARBA" id="ARBA00022857"/>
    </source>
</evidence>
<dbReference type="InterPro" id="IPR036291">
    <property type="entry name" value="NAD(P)-bd_dom_sf"/>
</dbReference>